<dbReference type="EMBL" id="SUMC01000023">
    <property type="protein sequence ID" value="TKA09294.1"/>
    <property type="molecule type" value="Genomic_DNA"/>
</dbReference>
<dbReference type="Proteomes" id="UP000305778">
    <property type="component" value="Unassembled WGS sequence"/>
</dbReference>
<evidence type="ECO:0000313" key="2">
    <source>
        <dbReference type="Proteomes" id="UP000305778"/>
    </source>
</evidence>
<dbReference type="RefSeq" id="WP_136725901.1">
    <property type="nucleotide sequence ID" value="NZ_JAOPYF010000115.1"/>
</dbReference>
<protein>
    <recommendedName>
        <fullName evidence="3">Roadblock/LC7 domain-containing protein</fullName>
    </recommendedName>
</protein>
<evidence type="ECO:0008006" key="3">
    <source>
        <dbReference type="Google" id="ProtNLM"/>
    </source>
</evidence>
<dbReference type="AlphaFoldDB" id="A0A4U0SHW6"/>
<comment type="caution">
    <text evidence="1">The sequence shown here is derived from an EMBL/GenBank/DDBJ whole genome shotgun (WGS) entry which is preliminary data.</text>
</comment>
<accession>A0A4U0SHW6</accession>
<evidence type="ECO:0000313" key="1">
    <source>
        <dbReference type="EMBL" id="TKA09294.1"/>
    </source>
</evidence>
<dbReference type="Gene3D" id="3.30.450.30">
    <property type="entry name" value="Dynein light chain 2a, cytoplasmic"/>
    <property type="match status" value="1"/>
</dbReference>
<gene>
    <name evidence="1" type="ORF">FCI23_23395</name>
</gene>
<reference evidence="1 2" key="1">
    <citation type="submission" date="2019-04" db="EMBL/GenBank/DDBJ databases">
        <title>Streptomyces oryziradicis sp. nov., a novel actinomycete isolated from rhizosphere soil of rice (Oryza sativa L.).</title>
        <authorList>
            <person name="Li C."/>
        </authorList>
    </citation>
    <scope>NUCLEOTIDE SEQUENCE [LARGE SCALE GENOMIC DNA]</scope>
    <source>
        <strain evidence="1 2">NEAU-C40</strain>
    </source>
</reference>
<dbReference type="OrthoDB" id="3427879at2"/>
<organism evidence="1 2">
    <name type="scientific">Actinacidiphila oryziradicis</name>
    <dbReference type="NCBI Taxonomy" id="2571141"/>
    <lineage>
        <taxon>Bacteria</taxon>
        <taxon>Bacillati</taxon>
        <taxon>Actinomycetota</taxon>
        <taxon>Actinomycetes</taxon>
        <taxon>Kitasatosporales</taxon>
        <taxon>Streptomycetaceae</taxon>
        <taxon>Actinacidiphila</taxon>
    </lineage>
</organism>
<name>A0A4U0SHW6_9ACTN</name>
<sequence>MPGIDECLSEAMEIPGVLGASLVDWSSGLVLGAMGKGPDDDHEAAAAETTEVARAAVESGTFTADNGGRAPVEDIIITARGRYHLMRFLDTAFDSSVFLYLWLDRAEGNLAVAQFRLRALADKLVLV</sequence>
<proteinExistence type="predicted"/>
<keyword evidence="2" id="KW-1185">Reference proteome</keyword>